<organism evidence="1 2">
    <name type="scientific">Crotalaria pallida</name>
    <name type="common">Smooth rattlebox</name>
    <name type="synonym">Crotalaria striata</name>
    <dbReference type="NCBI Taxonomy" id="3830"/>
    <lineage>
        <taxon>Eukaryota</taxon>
        <taxon>Viridiplantae</taxon>
        <taxon>Streptophyta</taxon>
        <taxon>Embryophyta</taxon>
        <taxon>Tracheophyta</taxon>
        <taxon>Spermatophyta</taxon>
        <taxon>Magnoliopsida</taxon>
        <taxon>eudicotyledons</taxon>
        <taxon>Gunneridae</taxon>
        <taxon>Pentapetalae</taxon>
        <taxon>rosids</taxon>
        <taxon>fabids</taxon>
        <taxon>Fabales</taxon>
        <taxon>Fabaceae</taxon>
        <taxon>Papilionoideae</taxon>
        <taxon>50 kb inversion clade</taxon>
        <taxon>genistoids sensu lato</taxon>
        <taxon>core genistoids</taxon>
        <taxon>Crotalarieae</taxon>
        <taxon>Crotalaria</taxon>
    </lineage>
</organism>
<dbReference type="EMBL" id="JAYWIO010000004">
    <property type="protein sequence ID" value="KAK7267355.1"/>
    <property type="molecule type" value="Genomic_DNA"/>
</dbReference>
<evidence type="ECO:0000313" key="1">
    <source>
        <dbReference type="EMBL" id="KAK7267355.1"/>
    </source>
</evidence>
<protein>
    <submittedName>
        <fullName evidence="1">Uncharacterized protein</fullName>
    </submittedName>
</protein>
<name>A0AAN9I896_CROPI</name>
<keyword evidence="2" id="KW-1185">Reference proteome</keyword>
<accession>A0AAN9I896</accession>
<sequence>MLRSQAKEALLGSRLYSKATLPHHRCLPFLPAFQVSAISGGRSRPGKVLEINPVEEYIPRDLVEVREGLFAYWIVEALTDERMRVNKGRAKVEEDFGFGERCGSIWENGVWVSRGRCSPLGTVRRGCRGEFSSSSPSNYGSSLYSVTPTLNYP</sequence>
<gene>
    <name evidence="1" type="ORF">RIF29_20025</name>
</gene>
<proteinExistence type="predicted"/>
<evidence type="ECO:0000313" key="2">
    <source>
        <dbReference type="Proteomes" id="UP001372338"/>
    </source>
</evidence>
<dbReference type="Proteomes" id="UP001372338">
    <property type="component" value="Unassembled WGS sequence"/>
</dbReference>
<comment type="caution">
    <text evidence="1">The sequence shown here is derived from an EMBL/GenBank/DDBJ whole genome shotgun (WGS) entry which is preliminary data.</text>
</comment>
<dbReference type="AlphaFoldDB" id="A0AAN9I896"/>
<reference evidence="1 2" key="1">
    <citation type="submission" date="2024-01" db="EMBL/GenBank/DDBJ databases">
        <title>The genomes of 5 underutilized Papilionoideae crops provide insights into root nodulation and disease resistanc.</title>
        <authorList>
            <person name="Yuan L."/>
        </authorList>
    </citation>
    <scope>NUCLEOTIDE SEQUENCE [LARGE SCALE GENOMIC DNA]</scope>
    <source>
        <strain evidence="1">ZHUSHIDOU_FW_LH</strain>
        <tissue evidence="1">Leaf</tissue>
    </source>
</reference>